<dbReference type="RefSeq" id="WP_183995104.1">
    <property type="nucleotide sequence ID" value="NZ_BMHW01000019.1"/>
</dbReference>
<comment type="caution">
    <text evidence="1">The sequence shown here is derived from an EMBL/GenBank/DDBJ whole genome shotgun (WGS) entry which is preliminary data.</text>
</comment>
<evidence type="ECO:0000313" key="2">
    <source>
        <dbReference type="Proteomes" id="UP000547879"/>
    </source>
</evidence>
<dbReference type="AlphaFoldDB" id="A0A7X0D1W7"/>
<organism evidence="1 2">
    <name type="scientific">Rhizobium wenxiniae</name>
    <dbReference type="NCBI Taxonomy" id="1737357"/>
    <lineage>
        <taxon>Bacteria</taxon>
        <taxon>Pseudomonadati</taxon>
        <taxon>Pseudomonadota</taxon>
        <taxon>Alphaproteobacteria</taxon>
        <taxon>Hyphomicrobiales</taxon>
        <taxon>Rhizobiaceae</taxon>
        <taxon>Rhizobium/Agrobacterium group</taxon>
        <taxon>Rhizobium</taxon>
    </lineage>
</organism>
<proteinExistence type="predicted"/>
<name>A0A7X0D1W7_9HYPH</name>
<reference evidence="1 2" key="1">
    <citation type="submission" date="2020-08" db="EMBL/GenBank/DDBJ databases">
        <title>Genomic Encyclopedia of Type Strains, Phase IV (KMG-IV): sequencing the most valuable type-strain genomes for metagenomic binning, comparative biology and taxonomic classification.</title>
        <authorList>
            <person name="Goeker M."/>
        </authorList>
    </citation>
    <scope>NUCLEOTIDE SEQUENCE [LARGE SCALE GENOMIC DNA]</scope>
    <source>
        <strain evidence="1 2">DSM 100734</strain>
    </source>
</reference>
<accession>A0A7X0D1W7</accession>
<keyword evidence="2" id="KW-1185">Reference proteome</keyword>
<gene>
    <name evidence="1" type="ORF">HNQ72_004333</name>
</gene>
<protein>
    <submittedName>
        <fullName evidence="1">Uncharacterized protein</fullName>
    </submittedName>
</protein>
<dbReference type="Proteomes" id="UP000547879">
    <property type="component" value="Unassembled WGS sequence"/>
</dbReference>
<dbReference type="EMBL" id="JACHEG010000006">
    <property type="protein sequence ID" value="MBB6164488.1"/>
    <property type="molecule type" value="Genomic_DNA"/>
</dbReference>
<sequence>MNETKSEFFISANGDRWFLERDGNATEPTVVHRANPASGGTETRGSVDDFLKVAGHHPQGDALRYALAEPSSLEEGGNPQPVAELENGPIDIPGVCAISPAR</sequence>
<evidence type="ECO:0000313" key="1">
    <source>
        <dbReference type="EMBL" id="MBB6164488.1"/>
    </source>
</evidence>